<proteinExistence type="predicted"/>
<dbReference type="OrthoDB" id="5690455at2"/>
<dbReference type="EMBL" id="CP066558">
    <property type="protein sequence ID" value="QQF82099.1"/>
    <property type="molecule type" value="Genomic_DNA"/>
</dbReference>
<evidence type="ECO:0000313" key="2">
    <source>
        <dbReference type="Proteomes" id="UP000595373"/>
    </source>
</evidence>
<organism evidence="1 2">
    <name type="scientific">Histophilus somni</name>
    <name type="common">Haemophilus somnus</name>
    <dbReference type="NCBI Taxonomy" id="731"/>
    <lineage>
        <taxon>Bacteria</taxon>
        <taxon>Pseudomonadati</taxon>
        <taxon>Pseudomonadota</taxon>
        <taxon>Gammaproteobacteria</taxon>
        <taxon>Pasteurellales</taxon>
        <taxon>Pasteurellaceae</taxon>
        <taxon>Histophilus</taxon>
    </lineage>
</organism>
<dbReference type="NCBIfam" id="NF033650">
    <property type="entry name" value="ANR_neg_reg"/>
    <property type="match status" value="1"/>
</dbReference>
<dbReference type="RefSeq" id="WP_075294197.1">
    <property type="nucleotide sequence ID" value="NZ_CP018802.1"/>
</dbReference>
<sequence length="71" mass="8511">MTNHIIQFDRFKHYSQQAANLERQAQWAEAAKAWEVAAINARPRNKHWCESRQAFCRKQAEETKKGKWRPQ</sequence>
<name>A0A9Q7E546_HISSO</name>
<keyword evidence="2" id="KW-1185">Reference proteome</keyword>
<evidence type="ECO:0000313" key="1">
    <source>
        <dbReference type="EMBL" id="QQF82099.1"/>
    </source>
</evidence>
<dbReference type="Proteomes" id="UP000595373">
    <property type="component" value="Chromosome"/>
</dbReference>
<reference evidence="1 2" key="1">
    <citation type="submission" date="2020-12" db="EMBL/GenBank/DDBJ databases">
        <title>ASc-MMNZ-VFA-070.</title>
        <authorList>
            <person name="Schryvers A."/>
            <person name="Mostafa Nazari M."/>
            <person name="Farshchi Andisi V."/>
            <person name="Timsit E."/>
            <person name="Walter Morck D."/>
        </authorList>
    </citation>
    <scope>NUCLEOTIDE SEQUENCE [LARGE SCALE GENOMIC DNA]</scope>
    <source>
        <strain evidence="1 2">ASc-MMNZ-VFA-070</strain>
    </source>
</reference>
<gene>
    <name evidence="1" type="ORF">JFL49_08570</name>
</gene>
<accession>A0A9Q7E546</accession>
<dbReference type="AlphaFoldDB" id="A0A9Q7E546"/>
<protein>
    <submittedName>
        <fullName evidence="1">ANR family transcriptional regulator</fullName>
    </submittedName>
</protein>
<dbReference type="InterPro" id="IPR047666">
    <property type="entry name" value="ANR_neg_reg"/>
</dbReference>